<dbReference type="InParanoid" id="A0A1D6EKT1"/>
<protein>
    <submittedName>
        <fullName evidence="1">Uncharacterized protein</fullName>
    </submittedName>
</protein>
<name>A0A1D6EKT1_MAIZE</name>
<organism evidence="1">
    <name type="scientific">Zea mays</name>
    <name type="common">Maize</name>
    <dbReference type="NCBI Taxonomy" id="4577"/>
    <lineage>
        <taxon>Eukaryota</taxon>
        <taxon>Viridiplantae</taxon>
        <taxon>Streptophyta</taxon>
        <taxon>Embryophyta</taxon>
        <taxon>Tracheophyta</taxon>
        <taxon>Spermatophyta</taxon>
        <taxon>Magnoliopsida</taxon>
        <taxon>Liliopsida</taxon>
        <taxon>Poales</taxon>
        <taxon>Poaceae</taxon>
        <taxon>PACMAD clade</taxon>
        <taxon>Panicoideae</taxon>
        <taxon>Andropogonodae</taxon>
        <taxon>Andropogoneae</taxon>
        <taxon>Tripsacinae</taxon>
        <taxon>Zea</taxon>
    </lineage>
</organism>
<dbReference type="EMBL" id="CM007648">
    <property type="protein sequence ID" value="ONM20497.1"/>
    <property type="molecule type" value="Genomic_DNA"/>
</dbReference>
<sequence>MAQQLVSLEKRELNMQKKYFKRKCYVLGNYVKLKRHTILGILFTAY</sequence>
<proteinExistence type="predicted"/>
<reference evidence="1" key="1">
    <citation type="submission" date="2015-12" db="EMBL/GenBank/DDBJ databases">
        <title>Update maize B73 reference genome by single molecule sequencing technologies.</title>
        <authorList>
            <consortium name="Maize Genome Sequencing Project"/>
            <person name="Ware D."/>
        </authorList>
    </citation>
    <scope>NUCLEOTIDE SEQUENCE [LARGE SCALE GENOMIC DNA]</scope>
    <source>
        <tissue evidence="1">Seedling</tissue>
    </source>
</reference>
<accession>A0A1D6EKT1</accession>
<gene>
    <name evidence="1" type="ORF">ZEAMMB73_Zm00001d005163</name>
</gene>
<evidence type="ECO:0000313" key="1">
    <source>
        <dbReference type="EMBL" id="ONM20497.1"/>
    </source>
</evidence>
<dbReference type="AlphaFoldDB" id="A0A1D6EKT1"/>